<comment type="caution">
    <text evidence="1">The sequence shown here is derived from an EMBL/GenBank/DDBJ whole genome shotgun (WGS) entry which is preliminary data.</text>
</comment>
<dbReference type="Proteomes" id="UP000094622">
    <property type="component" value="Unassembled WGS sequence"/>
</dbReference>
<keyword evidence="2" id="KW-1185">Reference proteome</keyword>
<evidence type="ECO:0000313" key="2">
    <source>
        <dbReference type="Proteomes" id="UP000094622"/>
    </source>
</evidence>
<dbReference type="AlphaFoldDB" id="A0A1E3H7D1"/>
<dbReference type="EMBL" id="MCRJ01000005">
    <property type="protein sequence ID" value="ODN72237.1"/>
    <property type="molecule type" value="Genomic_DNA"/>
</dbReference>
<name>A0A1E3H7D1_9HYPH</name>
<proteinExistence type="predicted"/>
<reference evidence="1 2" key="1">
    <citation type="submission" date="2016-07" db="EMBL/GenBank/DDBJ databases">
        <title>Draft Genome Sequence of Methylobrevis pamukkalensis PK2.</title>
        <authorList>
            <person name="Vasilenko O.V."/>
            <person name="Doronina N.V."/>
            <person name="Shmareva M.N."/>
            <person name="Tarlachkov S.V."/>
            <person name="Mustakhimov I."/>
            <person name="Trotsenko Y.A."/>
        </authorList>
    </citation>
    <scope>NUCLEOTIDE SEQUENCE [LARGE SCALE GENOMIC DNA]</scope>
    <source>
        <strain evidence="1 2">PK2</strain>
    </source>
</reference>
<evidence type="ECO:0000313" key="1">
    <source>
        <dbReference type="EMBL" id="ODN72237.1"/>
    </source>
</evidence>
<accession>A0A1E3H7D1</accession>
<sequence>MATPERRRIEMTWQGEVLDGRISYRDEGAGLLGEAELVAMTEEALVALRA</sequence>
<gene>
    <name evidence="1" type="ORF">A6302_00426</name>
</gene>
<dbReference type="RefSeq" id="WP_169833471.1">
    <property type="nucleotide sequence ID" value="NZ_MCRJ01000005.1"/>
</dbReference>
<organism evidence="1 2">
    <name type="scientific">Methylobrevis pamukkalensis</name>
    <dbReference type="NCBI Taxonomy" id="1439726"/>
    <lineage>
        <taxon>Bacteria</taxon>
        <taxon>Pseudomonadati</taxon>
        <taxon>Pseudomonadota</taxon>
        <taxon>Alphaproteobacteria</taxon>
        <taxon>Hyphomicrobiales</taxon>
        <taxon>Pleomorphomonadaceae</taxon>
        <taxon>Methylobrevis</taxon>
    </lineage>
</organism>
<protein>
    <submittedName>
        <fullName evidence="1">Uncharacterized protein</fullName>
    </submittedName>
</protein>